<accession>A0A382WQG3</accession>
<proteinExistence type="predicted"/>
<evidence type="ECO:0000313" key="1">
    <source>
        <dbReference type="EMBL" id="SVD61112.1"/>
    </source>
</evidence>
<sequence length="89" mass="10169">MNASGRTPQNIPIAFPPIPITSIELTVYCTENKHKEHGLLDCVDLNYVNDRLNDYRASLGVDPHSFILLSVNSKSLSRRLGRWVWLDFQ</sequence>
<reference evidence="1" key="1">
    <citation type="submission" date="2018-05" db="EMBL/GenBank/DDBJ databases">
        <authorList>
            <person name="Lanie J.A."/>
            <person name="Ng W.-L."/>
            <person name="Kazmierczak K.M."/>
            <person name="Andrzejewski T.M."/>
            <person name="Davidsen T.M."/>
            <person name="Wayne K.J."/>
            <person name="Tettelin H."/>
            <person name="Glass J.I."/>
            <person name="Rusch D."/>
            <person name="Podicherti R."/>
            <person name="Tsui H.-C.T."/>
            <person name="Winkler M.E."/>
        </authorList>
    </citation>
    <scope>NUCLEOTIDE SEQUENCE</scope>
</reference>
<protein>
    <submittedName>
        <fullName evidence="1">Uncharacterized protein</fullName>
    </submittedName>
</protein>
<dbReference type="EMBL" id="UINC01161744">
    <property type="protein sequence ID" value="SVD61112.1"/>
    <property type="molecule type" value="Genomic_DNA"/>
</dbReference>
<name>A0A382WQG3_9ZZZZ</name>
<organism evidence="1">
    <name type="scientific">marine metagenome</name>
    <dbReference type="NCBI Taxonomy" id="408172"/>
    <lineage>
        <taxon>unclassified sequences</taxon>
        <taxon>metagenomes</taxon>
        <taxon>ecological metagenomes</taxon>
    </lineage>
</organism>
<gene>
    <name evidence="1" type="ORF">METZ01_LOCUS413966</name>
</gene>
<dbReference type="AlphaFoldDB" id="A0A382WQG3"/>